<dbReference type="AlphaFoldDB" id="J3CNQ2"/>
<keyword evidence="3" id="KW-1185">Reference proteome</keyword>
<comment type="similarity">
    <text evidence="1">Belongs to the TonB-dependent receptor family.</text>
</comment>
<dbReference type="PROSITE" id="PS52016">
    <property type="entry name" value="TONB_DEPENDENT_REC_3"/>
    <property type="match status" value="1"/>
</dbReference>
<evidence type="ECO:0000313" key="2">
    <source>
        <dbReference type="EMBL" id="EJL75419.1"/>
    </source>
</evidence>
<protein>
    <recommendedName>
        <fullName evidence="4">TonB-dependent receptor plug domain-containing protein</fullName>
    </recommendedName>
</protein>
<keyword evidence="1" id="KW-0472">Membrane</keyword>
<dbReference type="Gene3D" id="2.170.130.10">
    <property type="entry name" value="TonB-dependent receptor, plug domain"/>
    <property type="match status" value="1"/>
</dbReference>
<dbReference type="EMBL" id="AKJY01000005">
    <property type="protein sequence ID" value="EJL75419.1"/>
    <property type="molecule type" value="Genomic_DNA"/>
</dbReference>
<evidence type="ECO:0008006" key="4">
    <source>
        <dbReference type="Google" id="ProtNLM"/>
    </source>
</evidence>
<keyword evidence="1" id="KW-0812">Transmembrane</keyword>
<keyword evidence="1" id="KW-0813">Transport</keyword>
<gene>
    <name evidence="2" type="ORF">PMI13_00428</name>
</gene>
<keyword evidence="1" id="KW-1134">Transmembrane beta strand</keyword>
<dbReference type="GO" id="GO:0009279">
    <property type="term" value="C:cell outer membrane"/>
    <property type="evidence" value="ECO:0007669"/>
    <property type="project" value="UniProtKB-SubCell"/>
</dbReference>
<evidence type="ECO:0000313" key="3">
    <source>
        <dbReference type="Proteomes" id="UP000007509"/>
    </source>
</evidence>
<dbReference type="PATRIC" id="fig|1144316.3.peg.438"/>
<dbReference type="OrthoDB" id="7432683at2"/>
<organism evidence="2 3">
    <name type="scientific">Chryseobacterium populi</name>
    <dbReference type="NCBI Taxonomy" id="1144316"/>
    <lineage>
        <taxon>Bacteria</taxon>
        <taxon>Pseudomonadati</taxon>
        <taxon>Bacteroidota</taxon>
        <taxon>Flavobacteriia</taxon>
        <taxon>Flavobacteriales</taxon>
        <taxon>Weeksellaceae</taxon>
        <taxon>Chryseobacterium group</taxon>
        <taxon>Chryseobacterium</taxon>
    </lineage>
</organism>
<accession>J3CNQ2</accession>
<sequence length="189" mass="20945">MKLSIPKPCHENWEYMTPDEKGRFCQICSETVQDFTGFSDEELLNRLNSGEKICGRFRGDQLGRNLSFSIAAKIAFGLLATGGTLATVKAQEIKNEKVKIIDRTKGVNINHPINDSAYRNRTIRLGAPLSRAAGKPVILLNGKKISEVEMRKLNPDRVKSINVLSGDGAKKLYGKEGENGVIEIKTKKK</sequence>
<dbReference type="InterPro" id="IPR037066">
    <property type="entry name" value="Plug_dom_sf"/>
</dbReference>
<proteinExistence type="inferred from homology"/>
<comment type="subcellular location">
    <subcellularLocation>
        <location evidence="1">Cell outer membrane</location>
        <topology evidence="1">Multi-pass membrane protein</topology>
    </subcellularLocation>
</comment>
<reference evidence="2 3" key="1">
    <citation type="journal article" date="2012" name="J. Bacteriol.">
        <title>Twenty-one genome sequences from Pseudomonas species and 19 genome sequences from diverse bacteria isolated from the rhizosphere and endosphere of Populus deltoides.</title>
        <authorList>
            <person name="Brown S.D."/>
            <person name="Utturkar S.M."/>
            <person name="Klingeman D.M."/>
            <person name="Johnson C.M."/>
            <person name="Martin S.L."/>
            <person name="Land M.L."/>
            <person name="Lu T.Y."/>
            <person name="Schadt C.W."/>
            <person name="Doktycz M.J."/>
            <person name="Pelletier D.A."/>
        </authorList>
    </citation>
    <scope>NUCLEOTIDE SEQUENCE [LARGE SCALE GENOMIC DNA]</scope>
    <source>
        <strain evidence="2 3">CF314</strain>
    </source>
</reference>
<evidence type="ECO:0000256" key="1">
    <source>
        <dbReference type="PROSITE-ProRule" id="PRU01360"/>
    </source>
</evidence>
<dbReference type="InterPro" id="IPR039426">
    <property type="entry name" value="TonB-dep_rcpt-like"/>
</dbReference>
<dbReference type="Proteomes" id="UP000007509">
    <property type="component" value="Unassembled WGS sequence"/>
</dbReference>
<keyword evidence="1" id="KW-0998">Cell outer membrane</keyword>
<name>J3CNQ2_9FLAO</name>
<dbReference type="SUPFAM" id="SSF56935">
    <property type="entry name" value="Porins"/>
    <property type="match status" value="1"/>
</dbReference>
<comment type="caution">
    <text evidence="2">The sequence shown here is derived from an EMBL/GenBank/DDBJ whole genome shotgun (WGS) entry which is preliminary data.</text>
</comment>
<dbReference type="RefSeq" id="WP_007840167.1">
    <property type="nucleotide sequence ID" value="NZ_AKJY01000005.1"/>
</dbReference>